<dbReference type="InterPro" id="IPR002727">
    <property type="entry name" value="DUF47"/>
</dbReference>
<dbReference type="HOGENOM" id="CLU_105296_0_0_2"/>
<sequence>MVQRLKKIFSSGLEDIRTKLKVHIGLSFESLRILQELISAKSIDKSFVDEALRKVTALEREGDEIVRDLVDRVAQGAVVPTITNVVLILLDNVDNILDLIYFAIKEIRRGYHLWSSDQIYTIIITEVKEMLDLIKTMLEYFQNMLNAKGDEDIRRYARLISSLEEEIDEIKENILDKAYGLQLNAVEFNHLISLVYTADKIADNIQDAAYHLATISTSI</sequence>
<accession>A1RRY9</accession>
<dbReference type="Gene3D" id="1.20.58.220">
    <property type="entry name" value="Phosphate transport system protein phou homolog 2, domain 2"/>
    <property type="match status" value="1"/>
</dbReference>
<dbReference type="InterPro" id="IPR038078">
    <property type="entry name" value="PhoU-like_sf"/>
</dbReference>
<gene>
    <name evidence="2" type="ordered locus">Pisl_0543</name>
</gene>
<comment type="similarity">
    <text evidence="1">Belongs to the UPF0111 family.</text>
</comment>
<dbReference type="KEGG" id="pis:Pisl_0543"/>
<dbReference type="STRING" id="384616.Pisl_0543"/>
<dbReference type="PANTHER" id="PTHR36536">
    <property type="entry name" value="UPF0111 PROTEIN HI_1603"/>
    <property type="match status" value="1"/>
</dbReference>
<dbReference type="PANTHER" id="PTHR36536:SF3">
    <property type="entry name" value="UPF0111 PROTEIN HI_1603"/>
    <property type="match status" value="1"/>
</dbReference>
<dbReference type="AlphaFoldDB" id="A1RRY9"/>
<proteinExistence type="inferred from homology"/>
<dbReference type="InterPro" id="IPR018445">
    <property type="entry name" value="Put_Phosphate_transp_reg"/>
</dbReference>
<keyword evidence="3" id="KW-1185">Reference proteome</keyword>
<name>A1RRY9_PYRIL</name>
<dbReference type="Pfam" id="PF01865">
    <property type="entry name" value="PhoU_div"/>
    <property type="match status" value="1"/>
</dbReference>
<evidence type="ECO:0008006" key="4">
    <source>
        <dbReference type="Google" id="ProtNLM"/>
    </source>
</evidence>
<dbReference type="Proteomes" id="UP000002595">
    <property type="component" value="Chromosome"/>
</dbReference>
<dbReference type="EMBL" id="CP000504">
    <property type="protein sequence ID" value="ABL87721.1"/>
    <property type="molecule type" value="Genomic_DNA"/>
</dbReference>
<organism evidence="2 3">
    <name type="scientific">Pyrobaculum islandicum (strain DSM 4184 / JCM 9189 / GEO3)</name>
    <dbReference type="NCBI Taxonomy" id="384616"/>
    <lineage>
        <taxon>Archaea</taxon>
        <taxon>Thermoproteota</taxon>
        <taxon>Thermoprotei</taxon>
        <taxon>Thermoproteales</taxon>
        <taxon>Thermoproteaceae</taxon>
        <taxon>Pyrobaculum</taxon>
    </lineage>
</organism>
<evidence type="ECO:0000313" key="2">
    <source>
        <dbReference type="EMBL" id="ABL87721.1"/>
    </source>
</evidence>
<evidence type="ECO:0000256" key="1">
    <source>
        <dbReference type="ARBA" id="ARBA00008591"/>
    </source>
</evidence>
<evidence type="ECO:0000313" key="3">
    <source>
        <dbReference type="Proteomes" id="UP000002595"/>
    </source>
</evidence>
<protein>
    <recommendedName>
        <fullName evidence="4">Phosphate transport regulator</fullName>
    </recommendedName>
</protein>
<reference evidence="2" key="1">
    <citation type="submission" date="2006-12" db="EMBL/GenBank/DDBJ databases">
        <title>Complete sequence of Pyrobaculum islandicum DSM 4184.</title>
        <authorList>
            <person name="Copeland A."/>
            <person name="Lucas S."/>
            <person name="Lapidus A."/>
            <person name="Barry K."/>
            <person name="Detter J.C."/>
            <person name="Glavina del Rio T."/>
            <person name="Dalin E."/>
            <person name="Tice H."/>
            <person name="Pitluck S."/>
            <person name="Meincke L."/>
            <person name="Brettin T."/>
            <person name="Bruce D."/>
            <person name="Han C."/>
            <person name="Tapia R."/>
            <person name="Gilna P."/>
            <person name="Schmutz J."/>
            <person name="Larimer F."/>
            <person name="Land M."/>
            <person name="Hauser L."/>
            <person name="Kyrpides N."/>
            <person name="Mikhailova N."/>
            <person name="Cozen A.E."/>
            <person name="Fitz-Gibbon S.T."/>
            <person name="House C.H."/>
            <person name="Saltikov C."/>
            <person name="Lowe T."/>
            <person name="Richardson P."/>
        </authorList>
    </citation>
    <scope>NUCLEOTIDE SEQUENCE [LARGE SCALE GENOMIC DNA]</scope>
    <source>
        <strain evidence="2">DSM 4184</strain>
    </source>
</reference>
<dbReference type="eggNOG" id="arCOG02640">
    <property type="taxonomic scope" value="Archaea"/>
</dbReference>